<proteinExistence type="predicted"/>
<evidence type="ECO:0000313" key="2">
    <source>
        <dbReference type="EMBL" id="GLY79187.1"/>
    </source>
</evidence>
<dbReference type="EMBL" id="BSTJ01000011">
    <property type="protein sequence ID" value="GLY79187.1"/>
    <property type="molecule type" value="Genomic_DNA"/>
</dbReference>
<dbReference type="Proteomes" id="UP001165135">
    <property type="component" value="Unassembled WGS sequence"/>
</dbReference>
<protein>
    <recommendedName>
        <fullName evidence="4">VWA domain containing CoxE-like protein</fullName>
    </recommendedName>
</protein>
<dbReference type="SUPFAM" id="SSF53300">
    <property type="entry name" value="vWA-like"/>
    <property type="match status" value="1"/>
</dbReference>
<feature type="region of interest" description="Disordered" evidence="1">
    <location>
        <begin position="279"/>
        <end position="307"/>
    </location>
</feature>
<comment type="caution">
    <text evidence="2">The sequence shown here is derived from an EMBL/GenBank/DDBJ whole genome shotgun (WGS) entry which is preliminary data.</text>
</comment>
<evidence type="ECO:0000256" key="1">
    <source>
        <dbReference type="SAM" id="MobiDB-lite"/>
    </source>
</evidence>
<feature type="compositionally biased region" description="Low complexity" evidence="1">
    <location>
        <begin position="425"/>
        <end position="437"/>
    </location>
</feature>
<evidence type="ECO:0008006" key="4">
    <source>
        <dbReference type="Google" id="ProtNLM"/>
    </source>
</evidence>
<dbReference type="RefSeq" id="WP_285630295.1">
    <property type="nucleotide sequence ID" value="NZ_BSTJ01000011.1"/>
</dbReference>
<dbReference type="AlphaFoldDB" id="A0A9W6RS96"/>
<name>A0A9W6RS96_9ACTN</name>
<feature type="region of interest" description="Disordered" evidence="1">
    <location>
        <begin position="425"/>
        <end position="447"/>
    </location>
</feature>
<feature type="region of interest" description="Disordered" evidence="1">
    <location>
        <begin position="323"/>
        <end position="412"/>
    </location>
</feature>
<reference evidence="2" key="1">
    <citation type="submission" date="2023-03" db="EMBL/GenBank/DDBJ databases">
        <title>Actinoallomurus iriomotensis NBRC 103681.</title>
        <authorList>
            <person name="Ichikawa N."/>
            <person name="Sato H."/>
            <person name="Tonouchi N."/>
        </authorList>
    </citation>
    <scope>NUCLEOTIDE SEQUENCE</scope>
    <source>
        <strain evidence="2">NBRC 103681</strain>
    </source>
</reference>
<accession>A0A9W6RS96</accession>
<sequence>MTGHLIATTPDPRIPAGGWLRLSAALTEQAETLTGRDDLTVTCAPGAGQGSPGCFIPALATIELDGTHLGHAPSTCDPRRPSDRERYPALWGVFLHESAHVRHSHWHARTAAINASTTTAPASTGGGGDEAATSAHLEAATMLEESRIEAAHLRGRPADRRWLRASARQLVLADFTTPATTTTAPATGTGPKTGASAEVRQVAMTPWEAARAAALVLARVDAGVLEAEETETLAAVITGVLGASRLSALSALWHLAHTTADDDDEAMLELGRRWCTILDAHPEEPPPTPEDEEEEEGKAGESSAPSPLTEAITAVLIAVAEADAPPAPPAGPSRVAKRAAERDAHRRATHAAGRVFTSGGSGSGADRITGTRPPTPAEQAAARKLARHLKAAAHRERTTTTTTSTTPPGRLRMRGALAADAQRAAGATPTAEPFTQTTRRHTPTPPLRLGIACDVSGSMRELAAPIASTAWILAKAAASVPDARSATVIFGKRVQPITYPGKTPARVREFKAIDPYEQFCEAVDALDAAVELTRPDAASLLVIVSDGLFREPELIGGKERINRLTGHGCAVLWLALGMAVPMDGAHLITLTNPAETADVIGRAATRALRTT</sequence>
<organism evidence="2 3">
    <name type="scientific">Actinoallomurus iriomotensis</name>
    <dbReference type="NCBI Taxonomy" id="478107"/>
    <lineage>
        <taxon>Bacteria</taxon>
        <taxon>Bacillati</taxon>
        <taxon>Actinomycetota</taxon>
        <taxon>Actinomycetes</taxon>
        <taxon>Streptosporangiales</taxon>
        <taxon>Thermomonosporaceae</taxon>
        <taxon>Actinoallomurus</taxon>
    </lineage>
</organism>
<gene>
    <name evidence="2" type="ORF">Airi01_074540</name>
</gene>
<dbReference type="InterPro" id="IPR036465">
    <property type="entry name" value="vWFA_dom_sf"/>
</dbReference>
<evidence type="ECO:0000313" key="3">
    <source>
        <dbReference type="Proteomes" id="UP001165135"/>
    </source>
</evidence>